<sequence>MKKIKSPAQSMNDPVEVRQICPFCYRKFKQIFRHRCQIAPMNFSFRNKKMHSSVHYLRLYQKLGIFNSKTHYIDGTKLDRKKYQRFFIKMYLRLSNNLELSIDQIWDDKAFSDQEAIVQFEASIRHPAPKIIKKSYTSSKIPKVCPYCFDEFIRLDFHKCKKSPLGSNFRKFLGDDAFYKHLYQETEGWDDRGFLLKSKLNRKKYTEYCTAILSALNGANSDVYINAEGILIRLIAQQRLKAKRDTDRSDSSKIPSKLSSIREFPDWDQFSHKYELASLNNETLGLILLCPFCMHQITDFRDHSCKFKPYNFEFSSDLVANQMFCAVSFSLLDAIDSSGQFDIYLLNRTLYLQIFLKYYTRIFFPKQIPASHSDSEETYLDTAEFSLPDNQFDIKVQEKLNFYEKLYINRKNVKQVCPFCISQYNDLSKHLCKNLPDSYPTDFHVPKYLCTDWIFVYLYQNIGIWNRSGKIDVFKLNGSLYKSLFEECFNLLNKANPPSLKYLITKRYEAQILQQEKEEQLALVQEKIESKLKKKPKKRGTVIQQLCPWCFSLFPSLDLHQCVDRPLNFPPQFEFQDINSDDFFIQLYYKTDGLTKTNQIDLYRINRQKYQDEFFYAYEKYFEKLSHDQQKQQQFIGGDDVSEVISGLDLDVDEEFEDLDVLELLSKDIDITPSRPKKQKQEIEMEPGIPWCFMCKNMMDCPKGVDSQQMETIFECDLFISQEISPIKKSQDEPPIKRQSEKSSKSQSKEETNALILEIMKKWEATRGKLDVYCTKCETEMKKIITSTKEFYRCNNYPECNITADPWYIKRAVESGIFSHKEHGDLLILFKYDKDKNIVKVSEIFSDGKLFL</sequence>
<feature type="region of interest" description="Disordered" evidence="1">
    <location>
        <begin position="728"/>
        <end position="750"/>
    </location>
</feature>
<accession>A0ABY6HNQ8</accession>
<dbReference type="Proteomes" id="UP001208689">
    <property type="component" value="Chromosome"/>
</dbReference>
<keyword evidence="3" id="KW-1185">Reference proteome</keyword>
<dbReference type="EMBL" id="CP104013">
    <property type="protein sequence ID" value="UYP45035.1"/>
    <property type="molecule type" value="Genomic_DNA"/>
</dbReference>
<evidence type="ECO:0000313" key="2">
    <source>
        <dbReference type="EMBL" id="UYP45035.1"/>
    </source>
</evidence>
<evidence type="ECO:0000313" key="3">
    <source>
        <dbReference type="Proteomes" id="UP001208689"/>
    </source>
</evidence>
<organism evidence="2 3">
    <name type="scientific">Candidatus Lokiarchaeum ossiferum</name>
    <dbReference type="NCBI Taxonomy" id="2951803"/>
    <lineage>
        <taxon>Archaea</taxon>
        <taxon>Promethearchaeati</taxon>
        <taxon>Promethearchaeota</taxon>
        <taxon>Promethearchaeia</taxon>
        <taxon>Promethearchaeales</taxon>
        <taxon>Promethearchaeaceae</taxon>
        <taxon>Candidatus Lokiarchaeum</taxon>
    </lineage>
</organism>
<protein>
    <recommendedName>
        <fullName evidence="4">DNA topoisomerase type IA zn finger domain-containing protein</fullName>
    </recommendedName>
</protein>
<proteinExistence type="predicted"/>
<evidence type="ECO:0008006" key="4">
    <source>
        <dbReference type="Google" id="ProtNLM"/>
    </source>
</evidence>
<evidence type="ECO:0000256" key="1">
    <source>
        <dbReference type="SAM" id="MobiDB-lite"/>
    </source>
</evidence>
<gene>
    <name evidence="2" type="ORF">NEF87_001320</name>
</gene>
<reference evidence="2" key="1">
    <citation type="submission" date="2022-09" db="EMBL/GenBank/DDBJ databases">
        <title>Actin cytoskeleton and complex cell architecture in an #Asgard archaeon.</title>
        <authorList>
            <person name="Ponce Toledo R.I."/>
            <person name="Schleper C."/>
            <person name="Rodrigues Oliveira T."/>
            <person name="Wollweber F."/>
            <person name="Xu J."/>
            <person name="Rittmann S."/>
            <person name="Klingl A."/>
            <person name="Pilhofer M."/>
        </authorList>
    </citation>
    <scope>NUCLEOTIDE SEQUENCE</scope>
    <source>
        <strain evidence="2">B-35</strain>
    </source>
</reference>
<feature type="compositionally biased region" description="Basic and acidic residues" evidence="1">
    <location>
        <begin position="729"/>
        <end position="750"/>
    </location>
</feature>
<name>A0ABY6HNQ8_9ARCH</name>